<reference evidence="2" key="1">
    <citation type="submission" date="2021-03" db="EMBL/GenBank/DDBJ databases">
        <title>Draft genome sequence of rust myrtle Austropuccinia psidii MF-1, a brazilian biotype.</title>
        <authorList>
            <person name="Quecine M.C."/>
            <person name="Pachon D.M.R."/>
            <person name="Bonatelli M.L."/>
            <person name="Correr F.H."/>
            <person name="Franceschini L.M."/>
            <person name="Leite T.F."/>
            <person name="Margarido G.R.A."/>
            <person name="Almeida C.A."/>
            <person name="Ferrarezi J.A."/>
            <person name="Labate C.A."/>
        </authorList>
    </citation>
    <scope>NUCLEOTIDE SEQUENCE</scope>
    <source>
        <strain evidence="2">MF-1</strain>
    </source>
</reference>
<keyword evidence="3" id="KW-1185">Reference proteome</keyword>
<dbReference type="EMBL" id="AVOT02025029">
    <property type="protein sequence ID" value="MBW0516066.1"/>
    <property type="molecule type" value="Genomic_DNA"/>
</dbReference>
<evidence type="ECO:0000313" key="2">
    <source>
        <dbReference type="EMBL" id="MBW0516066.1"/>
    </source>
</evidence>
<proteinExistence type="predicted"/>
<feature type="region of interest" description="Disordered" evidence="1">
    <location>
        <begin position="1"/>
        <end position="67"/>
    </location>
</feature>
<sequence>MYSIDGKEKHDALNNRMGEKTPPPPKQMPSTAPVARISNPNVKEEPKAQKMGKGKAPSTKPYSQGYRIPKIQHNAMGNIFQIGRTMMKFQKNEEARLKSQK</sequence>
<gene>
    <name evidence="2" type="ORF">O181_055781</name>
</gene>
<organism evidence="2 3">
    <name type="scientific">Austropuccinia psidii MF-1</name>
    <dbReference type="NCBI Taxonomy" id="1389203"/>
    <lineage>
        <taxon>Eukaryota</taxon>
        <taxon>Fungi</taxon>
        <taxon>Dikarya</taxon>
        <taxon>Basidiomycota</taxon>
        <taxon>Pucciniomycotina</taxon>
        <taxon>Pucciniomycetes</taxon>
        <taxon>Pucciniales</taxon>
        <taxon>Sphaerophragmiaceae</taxon>
        <taxon>Austropuccinia</taxon>
    </lineage>
</organism>
<protein>
    <submittedName>
        <fullName evidence="2">Uncharacterized protein</fullName>
    </submittedName>
</protein>
<comment type="caution">
    <text evidence="2">The sequence shown here is derived from an EMBL/GenBank/DDBJ whole genome shotgun (WGS) entry which is preliminary data.</text>
</comment>
<evidence type="ECO:0000313" key="3">
    <source>
        <dbReference type="Proteomes" id="UP000765509"/>
    </source>
</evidence>
<name>A0A9Q3EC14_9BASI</name>
<dbReference type="Proteomes" id="UP000765509">
    <property type="component" value="Unassembled WGS sequence"/>
</dbReference>
<dbReference type="AlphaFoldDB" id="A0A9Q3EC14"/>
<accession>A0A9Q3EC14</accession>
<feature type="compositionally biased region" description="Basic and acidic residues" evidence="1">
    <location>
        <begin position="1"/>
        <end position="19"/>
    </location>
</feature>
<evidence type="ECO:0000256" key="1">
    <source>
        <dbReference type="SAM" id="MobiDB-lite"/>
    </source>
</evidence>